<protein>
    <submittedName>
        <fullName evidence="2">Multisubunit sodium/proton antiporter MrpF subunit</fullName>
    </submittedName>
</protein>
<reference evidence="2 3" key="1">
    <citation type="submission" date="2017-10" db="EMBL/GenBank/DDBJ databases">
        <title>Sequencing the genomes of 1000 actinobacteria strains.</title>
        <authorList>
            <person name="Klenk H.-P."/>
        </authorList>
    </citation>
    <scope>NUCLEOTIDE SEQUENCE [LARGE SCALE GENOMIC DNA]</scope>
    <source>
        <strain evidence="2 3">DSM 20688</strain>
    </source>
</reference>
<evidence type="ECO:0000256" key="1">
    <source>
        <dbReference type="SAM" id="Phobius"/>
    </source>
</evidence>
<name>A0A2A9DLK0_9CORY</name>
<feature type="transmembrane region" description="Helical" evidence="1">
    <location>
        <begin position="61"/>
        <end position="80"/>
    </location>
</feature>
<accession>A0A2A9DLK0</accession>
<evidence type="ECO:0000313" key="3">
    <source>
        <dbReference type="Proteomes" id="UP000221653"/>
    </source>
</evidence>
<comment type="caution">
    <text evidence="2">The sequence shown here is derived from an EMBL/GenBank/DDBJ whole genome shotgun (WGS) entry which is preliminary data.</text>
</comment>
<feature type="transmembrane region" description="Helical" evidence="1">
    <location>
        <begin position="36"/>
        <end position="55"/>
    </location>
</feature>
<dbReference type="OrthoDB" id="4427000at2"/>
<keyword evidence="1" id="KW-1133">Transmembrane helix</keyword>
<dbReference type="STRING" id="1724.GCA_001044175_00677"/>
<sequence length="90" mass="9755">MTPFEWVLVIAAVLIAGSIISGLVLIVTTKDPLTRAVLSDLAFYGMICLYLVWTLNNQTSIAYDIMILAALAGGVLPTLSMSRIISRGRR</sequence>
<keyword evidence="1" id="KW-0472">Membrane</keyword>
<gene>
    <name evidence="2" type="ORF">ATK06_0534</name>
</gene>
<proteinExistence type="predicted"/>
<keyword evidence="3" id="KW-1185">Reference proteome</keyword>
<dbReference type="RefSeq" id="WP_048378794.1">
    <property type="nucleotide sequence ID" value="NZ_LDYE01000002.1"/>
</dbReference>
<keyword evidence="1" id="KW-0812">Transmembrane</keyword>
<feature type="transmembrane region" description="Helical" evidence="1">
    <location>
        <begin position="6"/>
        <end position="29"/>
    </location>
</feature>
<dbReference type="EMBL" id="PDJF01000001">
    <property type="protein sequence ID" value="PFG27473.1"/>
    <property type="molecule type" value="Genomic_DNA"/>
</dbReference>
<dbReference type="AlphaFoldDB" id="A0A2A9DLK0"/>
<evidence type="ECO:0000313" key="2">
    <source>
        <dbReference type="EMBL" id="PFG27473.1"/>
    </source>
</evidence>
<dbReference type="Proteomes" id="UP000221653">
    <property type="component" value="Unassembled WGS sequence"/>
</dbReference>
<organism evidence="2 3">
    <name type="scientific">Corynebacterium renale</name>
    <dbReference type="NCBI Taxonomy" id="1724"/>
    <lineage>
        <taxon>Bacteria</taxon>
        <taxon>Bacillati</taxon>
        <taxon>Actinomycetota</taxon>
        <taxon>Actinomycetes</taxon>
        <taxon>Mycobacteriales</taxon>
        <taxon>Corynebacteriaceae</taxon>
        <taxon>Corynebacterium</taxon>
    </lineage>
</organism>